<sequence>MYNEKEQAMKDYIAKKSPLEESKQQYFLMGAVEYYLSPINEAVGTVFTFLSWIRPFDHSVDHTLDYLPLYSWGEEGLVRVVDDENYEVDGDDEDYNDDRDLMGPLKDVGPFTCNGIDDLIQAVEELLREHRGPPEAPRSQPRMEFPKPIFGIYNPKKF</sequence>
<dbReference type="Proteomes" id="UP001610563">
    <property type="component" value="Unassembled WGS sequence"/>
</dbReference>
<keyword evidence="2" id="KW-1185">Reference proteome</keyword>
<protein>
    <submittedName>
        <fullName evidence="1">Uncharacterized protein</fullName>
    </submittedName>
</protein>
<reference evidence="1 2" key="1">
    <citation type="submission" date="2024-07" db="EMBL/GenBank/DDBJ databases">
        <title>Section-level genome sequencing and comparative genomics of Aspergillus sections Usti and Cavernicolus.</title>
        <authorList>
            <consortium name="Lawrence Berkeley National Laboratory"/>
            <person name="Nybo J.L."/>
            <person name="Vesth T.C."/>
            <person name="Theobald S."/>
            <person name="Frisvad J.C."/>
            <person name="Larsen T.O."/>
            <person name="Kjaerboelling I."/>
            <person name="Rothschild-Mancinelli K."/>
            <person name="Lyhne E.K."/>
            <person name="Kogle M.E."/>
            <person name="Barry K."/>
            <person name="Clum A."/>
            <person name="Na H."/>
            <person name="Ledsgaard L."/>
            <person name="Lin J."/>
            <person name="Lipzen A."/>
            <person name="Kuo A."/>
            <person name="Riley R."/>
            <person name="Mondo S."/>
            <person name="Labutti K."/>
            <person name="Haridas S."/>
            <person name="Pangalinan J."/>
            <person name="Salamov A.A."/>
            <person name="Simmons B.A."/>
            <person name="Magnuson J.K."/>
            <person name="Chen J."/>
            <person name="Drula E."/>
            <person name="Henrissat B."/>
            <person name="Wiebenga A."/>
            <person name="Lubbers R.J."/>
            <person name="Gomes A.C."/>
            <person name="Makela M.R."/>
            <person name="Stajich J."/>
            <person name="Grigoriev I.V."/>
            <person name="Mortensen U.H."/>
            <person name="De Vries R.P."/>
            <person name="Baker S.E."/>
            <person name="Andersen M.R."/>
        </authorList>
    </citation>
    <scope>NUCLEOTIDE SEQUENCE [LARGE SCALE GENOMIC DNA]</scope>
    <source>
        <strain evidence="1 2">CBS 209.92</strain>
    </source>
</reference>
<proteinExistence type="predicted"/>
<evidence type="ECO:0000313" key="2">
    <source>
        <dbReference type="Proteomes" id="UP001610563"/>
    </source>
</evidence>
<organism evidence="1 2">
    <name type="scientific">Aspergillus keveii</name>
    <dbReference type="NCBI Taxonomy" id="714993"/>
    <lineage>
        <taxon>Eukaryota</taxon>
        <taxon>Fungi</taxon>
        <taxon>Dikarya</taxon>
        <taxon>Ascomycota</taxon>
        <taxon>Pezizomycotina</taxon>
        <taxon>Eurotiomycetes</taxon>
        <taxon>Eurotiomycetidae</taxon>
        <taxon>Eurotiales</taxon>
        <taxon>Aspergillaceae</taxon>
        <taxon>Aspergillus</taxon>
        <taxon>Aspergillus subgen. Nidulantes</taxon>
    </lineage>
</organism>
<evidence type="ECO:0000313" key="1">
    <source>
        <dbReference type="EMBL" id="KAL2800013.1"/>
    </source>
</evidence>
<gene>
    <name evidence="1" type="ORF">BJX66DRAFT_332636</name>
</gene>
<name>A0ABR4GLR5_9EURO</name>
<accession>A0ABR4GLR5</accession>
<dbReference type="EMBL" id="JBFTWV010000005">
    <property type="protein sequence ID" value="KAL2800013.1"/>
    <property type="molecule type" value="Genomic_DNA"/>
</dbReference>
<comment type="caution">
    <text evidence="1">The sequence shown here is derived from an EMBL/GenBank/DDBJ whole genome shotgun (WGS) entry which is preliminary data.</text>
</comment>